<keyword evidence="3 9" id="KW-0805">Transcription regulation</keyword>
<dbReference type="NCBIfam" id="NF002783">
    <property type="entry name" value="PRK02909.1-1"/>
    <property type="match status" value="1"/>
</dbReference>
<keyword evidence="2 9" id="KW-1005">Bacterial flagellum biogenesis</keyword>
<keyword evidence="10" id="KW-0966">Cell projection</keyword>
<dbReference type="GO" id="GO:0005737">
    <property type="term" value="C:cytoplasm"/>
    <property type="evidence" value="ECO:0007669"/>
    <property type="project" value="UniProtKB-SubCell"/>
</dbReference>
<dbReference type="InterPro" id="IPR036194">
    <property type="entry name" value="FlhD_sf"/>
</dbReference>
<evidence type="ECO:0000256" key="3">
    <source>
        <dbReference type="ARBA" id="ARBA00023015"/>
    </source>
</evidence>
<keyword evidence="12" id="KW-1185">Reference proteome</keyword>
<evidence type="ECO:0000313" key="10">
    <source>
        <dbReference type="EMBL" id="RSK78360.1"/>
    </source>
</evidence>
<comment type="domain">
    <text evidence="9">The C-terminal region contains a putative helix-turn-helix (HTH) motif, suggesting that this region may bind DNA.</text>
</comment>
<keyword evidence="5 9" id="KW-1015">Disulfide bond</keyword>
<dbReference type="KEGG" id="papi:SG18_08485"/>
<dbReference type="STRING" id="93218.XM39_08500"/>
<accession>A0A0B5FBP3</accession>
<reference evidence="11 13" key="2">
    <citation type="submission" date="2019-08" db="EMBL/GenBank/DDBJ databases">
        <authorList>
            <person name="Peeters C."/>
        </authorList>
    </citation>
    <scope>NUCLEOTIDE SEQUENCE [LARGE SCALE GENOMIC DNA]</scope>
    <source>
        <strain evidence="11 13">LMG 18089</strain>
    </source>
</reference>
<evidence type="ECO:0000256" key="9">
    <source>
        <dbReference type="HAMAP-Rule" id="MF_00725"/>
    </source>
</evidence>
<evidence type="ECO:0000313" key="11">
    <source>
        <dbReference type="EMBL" id="VVG69243.1"/>
    </source>
</evidence>
<evidence type="ECO:0000256" key="7">
    <source>
        <dbReference type="ARBA" id="ARBA00023163"/>
    </source>
</evidence>
<dbReference type="InterPro" id="IPR023559">
    <property type="entry name" value="Flagellar_FlhD"/>
</dbReference>
<comment type="subunit">
    <text evidence="9">Homodimer; disulfide-linked. Forms a heterohexamer composed of two FlhC and four FlhD subunits. Each FlhC binds a FlhD dimer, forming a heterotrimer, and a hexamer assembles by dimerization of two heterotrimers.</text>
</comment>
<evidence type="ECO:0000313" key="12">
    <source>
        <dbReference type="Proteomes" id="UP000270216"/>
    </source>
</evidence>
<evidence type="ECO:0000256" key="6">
    <source>
        <dbReference type="ARBA" id="ARBA00023159"/>
    </source>
</evidence>
<dbReference type="GO" id="GO:0045893">
    <property type="term" value="P:positive regulation of DNA-templated transcription"/>
    <property type="evidence" value="ECO:0007669"/>
    <property type="project" value="InterPro"/>
</dbReference>
<comment type="function">
    <text evidence="8 9">Functions in complex with FlhC as a master transcriptional regulator that regulates transcription of several flagellar and non-flagellar operons by binding to their promoter region. Activates expression of class 2 flagellar genes, including fliA, which is a flagellum-specific sigma factor that turns on the class 3 genes. Also regulates genes whose products function in a variety of physiological pathways.</text>
</comment>
<dbReference type="OrthoDB" id="5298036at2"/>
<dbReference type="EMBL" id="CABPSX010000001">
    <property type="protein sequence ID" value="VVG69243.1"/>
    <property type="molecule type" value="Genomic_DNA"/>
</dbReference>
<sequence>MRNSETLNEIRELNLSYLVLAQRLIREDRAAAMFRLGISDQLADVLGSLTLAQLVKFAGSNQLLCRFRFDDHVILSTLTHGAKDVGMQQSHASILLAGQPVEQIG</sequence>
<dbReference type="EMBL" id="RWHX01000033">
    <property type="protein sequence ID" value="RSK78360.1"/>
    <property type="molecule type" value="Genomic_DNA"/>
</dbReference>
<keyword evidence="1 9" id="KW-0963">Cytoplasm</keyword>
<dbReference type="SUPFAM" id="SSF63592">
    <property type="entry name" value="Flagellar transcriptional activator FlhD"/>
    <property type="match status" value="1"/>
</dbReference>
<dbReference type="GO" id="GO:0044780">
    <property type="term" value="P:bacterial-type flagellum assembly"/>
    <property type="evidence" value="ECO:0007669"/>
    <property type="project" value="InterPro"/>
</dbReference>
<dbReference type="Proteomes" id="UP000270216">
    <property type="component" value="Unassembled WGS sequence"/>
</dbReference>
<evidence type="ECO:0000256" key="4">
    <source>
        <dbReference type="ARBA" id="ARBA00023125"/>
    </source>
</evidence>
<dbReference type="GeneID" id="47012258"/>
<comment type="subcellular location">
    <subcellularLocation>
        <location evidence="9">Cytoplasm</location>
    </subcellularLocation>
</comment>
<feature type="disulfide bond" description="Interchain" evidence="9">
    <location>
        <position position="65"/>
    </location>
</feature>
<protein>
    <recommendedName>
        <fullName evidence="9">Flagellar transcriptional regulator FlhD</fullName>
    </recommendedName>
</protein>
<keyword evidence="7 9" id="KW-0804">Transcription</keyword>
<evidence type="ECO:0000256" key="5">
    <source>
        <dbReference type="ARBA" id="ARBA00023157"/>
    </source>
</evidence>
<evidence type="ECO:0000256" key="1">
    <source>
        <dbReference type="ARBA" id="ARBA00022490"/>
    </source>
</evidence>
<comment type="similarity">
    <text evidence="9">Belongs to the FlhD family.</text>
</comment>
<dbReference type="Pfam" id="PF05247">
    <property type="entry name" value="FlhD"/>
    <property type="match status" value="1"/>
</dbReference>
<keyword evidence="10" id="KW-0969">Cilium</keyword>
<name>A0A0B5FBP3_9BURK</name>
<reference evidence="10 12" key="1">
    <citation type="submission" date="2018-12" db="EMBL/GenBank/DDBJ databases">
        <title>Whole genome sequence of a Pandoraea apista isolate from a patient with cystic fibrosis.</title>
        <authorList>
            <person name="Kenna D.T."/>
            <person name="Turton J.F."/>
        </authorList>
    </citation>
    <scope>NUCLEOTIDE SEQUENCE [LARGE SCALE GENOMIC DNA]</scope>
    <source>
        <strain evidence="10 12">Pa13324</strain>
    </source>
</reference>
<keyword evidence="10" id="KW-0282">Flagellum</keyword>
<dbReference type="RefSeq" id="WP_010807753.1">
    <property type="nucleotide sequence ID" value="NZ_CABPSX010000001.1"/>
</dbReference>
<dbReference type="Gene3D" id="1.10.4000.10">
    <property type="entry name" value="Flagellar transcriptional activator FlhD"/>
    <property type="match status" value="1"/>
</dbReference>
<keyword evidence="6 9" id="KW-0010">Activator</keyword>
<keyword evidence="4 9" id="KW-0238">DNA-binding</keyword>
<organism evidence="11 13">
    <name type="scientific">Pandoraea apista</name>
    <dbReference type="NCBI Taxonomy" id="93218"/>
    <lineage>
        <taxon>Bacteria</taxon>
        <taxon>Pseudomonadati</taxon>
        <taxon>Pseudomonadota</taxon>
        <taxon>Betaproteobacteria</taxon>
        <taxon>Burkholderiales</taxon>
        <taxon>Burkholderiaceae</taxon>
        <taxon>Pandoraea</taxon>
    </lineage>
</organism>
<dbReference type="Proteomes" id="UP000364291">
    <property type="component" value="Unassembled WGS sequence"/>
</dbReference>
<dbReference type="GeneID" id="300404078"/>
<evidence type="ECO:0000256" key="2">
    <source>
        <dbReference type="ARBA" id="ARBA00022795"/>
    </source>
</evidence>
<proteinExistence type="inferred from homology"/>
<dbReference type="HAMAP" id="MF_00725">
    <property type="entry name" value="FlhD"/>
    <property type="match status" value="1"/>
</dbReference>
<dbReference type="GO" id="GO:0003677">
    <property type="term" value="F:DNA binding"/>
    <property type="evidence" value="ECO:0007669"/>
    <property type="project" value="UniProtKB-UniRule"/>
</dbReference>
<evidence type="ECO:0000313" key="13">
    <source>
        <dbReference type="Proteomes" id="UP000364291"/>
    </source>
</evidence>
<dbReference type="AlphaFoldDB" id="A0A0B5FBP3"/>
<gene>
    <name evidence="9 10" type="primary">flhD</name>
    <name evidence="10" type="ORF">EJE83_17020</name>
    <name evidence="11" type="ORF">PAP18089_00196</name>
</gene>
<dbReference type="GO" id="GO:1902208">
    <property type="term" value="P:regulation of bacterial-type flagellum assembly"/>
    <property type="evidence" value="ECO:0007669"/>
    <property type="project" value="UniProtKB-UniRule"/>
</dbReference>
<evidence type="ECO:0000256" key="8">
    <source>
        <dbReference type="ARBA" id="ARBA00025431"/>
    </source>
</evidence>